<keyword evidence="3" id="KW-1185">Reference proteome</keyword>
<protein>
    <submittedName>
        <fullName evidence="2">Uncharacterized protein</fullName>
    </submittedName>
</protein>
<proteinExistence type="predicted"/>
<reference evidence="2 3" key="1">
    <citation type="journal article" date="2023" name="bioRxiv">
        <title>An intranuclear bacterial parasite of deep-sea mussels expresses apoptosis inhibitors acquired from its host.</title>
        <authorList>
            <person name="Gonzalez Porras M.A."/>
            <person name="Assie A."/>
            <person name="Tietjen M."/>
            <person name="Violette M."/>
            <person name="Kleiner M."/>
            <person name="Gruber-Vodicka H."/>
            <person name="Dubilier N."/>
            <person name="Leisch N."/>
        </authorList>
    </citation>
    <scope>NUCLEOTIDE SEQUENCE [LARGE SCALE GENOMIC DNA]</scope>
    <source>
        <strain evidence="2">IAP13</strain>
    </source>
</reference>
<dbReference type="EMBL" id="JASXSV010000005">
    <property type="protein sequence ID" value="MDP0588534.1"/>
    <property type="molecule type" value="Genomic_DNA"/>
</dbReference>
<comment type="caution">
    <text evidence="2">The sequence shown here is derived from an EMBL/GenBank/DDBJ whole genome shotgun (WGS) entry which is preliminary data.</text>
</comment>
<gene>
    <name evidence="2" type="ORF">QS748_04820</name>
</gene>
<feature type="transmembrane region" description="Helical" evidence="1">
    <location>
        <begin position="68"/>
        <end position="88"/>
    </location>
</feature>
<dbReference type="Proteomes" id="UP001178148">
    <property type="component" value="Unassembled WGS sequence"/>
</dbReference>
<evidence type="ECO:0000256" key="1">
    <source>
        <dbReference type="SAM" id="Phobius"/>
    </source>
</evidence>
<evidence type="ECO:0000313" key="3">
    <source>
        <dbReference type="Proteomes" id="UP001178148"/>
    </source>
</evidence>
<keyword evidence="1" id="KW-1133">Transmembrane helix</keyword>
<sequence>MHGISIKKTSSSAGQCSWVRLSFINGVCDIDNGDFSDFKRCARTINLFKAFTDVAMVDPSTSSTEAEMAGAGVIACAAYYSCVMLFKYREKKALMGRLHGF</sequence>
<dbReference type="AlphaFoldDB" id="A0AA90NKD3"/>
<accession>A0AA90NKD3</accession>
<evidence type="ECO:0000313" key="2">
    <source>
        <dbReference type="EMBL" id="MDP0588534.1"/>
    </source>
</evidence>
<organism evidence="2 3">
    <name type="scientific">Candidatus Endonucleibacter bathymodioli</name>
    <dbReference type="NCBI Taxonomy" id="539814"/>
    <lineage>
        <taxon>Bacteria</taxon>
        <taxon>Pseudomonadati</taxon>
        <taxon>Pseudomonadota</taxon>
        <taxon>Gammaproteobacteria</taxon>
        <taxon>Oceanospirillales</taxon>
        <taxon>Endozoicomonadaceae</taxon>
        <taxon>Candidatus Endonucleibacter</taxon>
    </lineage>
</organism>
<name>A0AA90NKD3_9GAMM</name>
<keyword evidence="1" id="KW-0812">Transmembrane</keyword>
<keyword evidence="1" id="KW-0472">Membrane</keyword>